<gene>
    <name evidence="2" type="ORF">J2S66_002665</name>
</gene>
<name>A0ABU1PUK2_9PSEU</name>
<dbReference type="Proteomes" id="UP001268819">
    <property type="component" value="Unassembled WGS sequence"/>
</dbReference>
<evidence type="ECO:0000256" key="1">
    <source>
        <dbReference type="SAM" id="MobiDB-lite"/>
    </source>
</evidence>
<evidence type="ECO:0000313" key="3">
    <source>
        <dbReference type="Proteomes" id="UP001268819"/>
    </source>
</evidence>
<feature type="region of interest" description="Disordered" evidence="1">
    <location>
        <begin position="1"/>
        <end position="36"/>
    </location>
</feature>
<dbReference type="EMBL" id="JAVDSG010000001">
    <property type="protein sequence ID" value="MDR6594281.1"/>
    <property type="molecule type" value="Genomic_DNA"/>
</dbReference>
<keyword evidence="3" id="KW-1185">Reference proteome</keyword>
<evidence type="ECO:0000313" key="2">
    <source>
        <dbReference type="EMBL" id="MDR6594281.1"/>
    </source>
</evidence>
<comment type="caution">
    <text evidence="2">The sequence shown here is derived from an EMBL/GenBank/DDBJ whole genome shotgun (WGS) entry which is preliminary data.</text>
</comment>
<accession>A0ABU1PUK2</accession>
<sequence>MATAVRRPGRAHPVDRGRRTRPSSPTPGYSMGGTRR</sequence>
<reference evidence="2 3" key="1">
    <citation type="submission" date="2023-07" db="EMBL/GenBank/DDBJ databases">
        <title>Sequencing the genomes of 1000 actinobacteria strains.</title>
        <authorList>
            <person name="Klenk H.-P."/>
        </authorList>
    </citation>
    <scope>NUCLEOTIDE SEQUENCE [LARGE SCALE GENOMIC DNA]</scope>
    <source>
        <strain evidence="2 3">DSM 43749</strain>
    </source>
</reference>
<proteinExistence type="predicted"/>
<protein>
    <submittedName>
        <fullName evidence="2">Uncharacterized protein</fullName>
    </submittedName>
</protein>
<organism evidence="2 3">
    <name type="scientific">Saccharothrix longispora</name>
    <dbReference type="NCBI Taxonomy" id="33920"/>
    <lineage>
        <taxon>Bacteria</taxon>
        <taxon>Bacillati</taxon>
        <taxon>Actinomycetota</taxon>
        <taxon>Actinomycetes</taxon>
        <taxon>Pseudonocardiales</taxon>
        <taxon>Pseudonocardiaceae</taxon>
        <taxon>Saccharothrix</taxon>
    </lineage>
</organism>